<dbReference type="Proteomes" id="UP001152321">
    <property type="component" value="Unassembled WGS sequence"/>
</dbReference>
<comment type="caution">
    <text evidence="1">The sequence shown here is derived from an EMBL/GenBank/DDBJ whole genome shotgun (WGS) entry which is preliminary data.</text>
</comment>
<sequence length="186" mass="20424">MDLILSSLLSFALIFLGVSKCHAKVDVASTKPLVIPVDNVTPKLTSDDVAKVIPCDSSVSGSSASNMMVRIADRTFNYWFNSPAMKASMLGRAVDETQERLKTDVVVPASSAQGTTHKFSFRVEAFQALAKMEYSGWMKAAINYDAKASATDILLKEKVFNNKELVVSHQAKKDQDLSMIGLAWQW</sequence>
<accession>A0ABT6DM20</accession>
<evidence type="ECO:0000313" key="1">
    <source>
        <dbReference type="EMBL" id="MDG0817115.1"/>
    </source>
</evidence>
<name>A0ABT6DM20_9BACT</name>
<evidence type="ECO:0000313" key="2">
    <source>
        <dbReference type="Proteomes" id="UP001152321"/>
    </source>
</evidence>
<organism evidence="1 2">
    <name type="scientific">Bdellovibrio svalbardensis</name>
    <dbReference type="NCBI Taxonomy" id="2972972"/>
    <lineage>
        <taxon>Bacteria</taxon>
        <taxon>Pseudomonadati</taxon>
        <taxon>Bdellovibrionota</taxon>
        <taxon>Bdellovibrionia</taxon>
        <taxon>Bdellovibrionales</taxon>
        <taxon>Pseudobdellovibrionaceae</taxon>
        <taxon>Bdellovibrio</taxon>
    </lineage>
</organism>
<protein>
    <submittedName>
        <fullName evidence="1">Uncharacterized protein</fullName>
    </submittedName>
</protein>
<keyword evidence="2" id="KW-1185">Reference proteome</keyword>
<reference evidence="1" key="1">
    <citation type="submission" date="2022-08" db="EMBL/GenBank/DDBJ databases">
        <title>Novel Bdellovibrio Species Isolated from Svalbard: Designation Bdellovibrio svalbardensis.</title>
        <authorList>
            <person name="Mitchell R.J."/>
            <person name="Choi S.Y."/>
        </authorList>
    </citation>
    <scope>NUCLEOTIDE SEQUENCE</scope>
    <source>
        <strain evidence="1">PAP01</strain>
    </source>
</reference>
<gene>
    <name evidence="1" type="ORF">NWE73_12105</name>
</gene>
<proteinExistence type="predicted"/>
<dbReference type="EMBL" id="JANRMI010000003">
    <property type="protein sequence ID" value="MDG0817115.1"/>
    <property type="molecule type" value="Genomic_DNA"/>
</dbReference>
<dbReference type="RefSeq" id="WP_277578591.1">
    <property type="nucleotide sequence ID" value="NZ_JANRMI010000003.1"/>
</dbReference>